<sequence length="284" mass="31467">MALSFAAHIQLHLQLCQQSTLAIPRRTTSAPHLSHRSRAPAVKNQSDLIDRRRPAVLRPLLLGPCSCRPGCATRPAPSRGTTGCAEATLAASPHLVGRIALRCAPVSRSGGGRELKRRPRRRLVPRVLFDALLIHQRPFWIQQSLTGPGSPILSPVRACASNSLKVARYAYLRFPSFFGLHPTRQHATTLFIRPLLSHPPFIILRQRRYLTSHCQPAAPALLHSYTPTPTSYHGVLTRDLFAHLQVHPLVALASRLLCEVHVSAWRDQLSYASTGRVDYGYPPS</sequence>
<protein>
    <submittedName>
        <fullName evidence="2">Uncharacterized protein</fullName>
    </submittedName>
</protein>
<dbReference type="Proteomes" id="UP000717696">
    <property type="component" value="Unassembled WGS sequence"/>
</dbReference>
<reference evidence="2" key="1">
    <citation type="journal article" date="2021" name="Nat. Commun.">
        <title>Genetic determinants of endophytism in the Arabidopsis root mycobiome.</title>
        <authorList>
            <person name="Mesny F."/>
            <person name="Miyauchi S."/>
            <person name="Thiergart T."/>
            <person name="Pickel B."/>
            <person name="Atanasova L."/>
            <person name="Karlsson M."/>
            <person name="Huettel B."/>
            <person name="Barry K.W."/>
            <person name="Haridas S."/>
            <person name="Chen C."/>
            <person name="Bauer D."/>
            <person name="Andreopoulos W."/>
            <person name="Pangilinan J."/>
            <person name="LaButti K."/>
            <person name="Riley R."/>
            <person name="Lipzen A."/>
            <person name="Clum A."/>
            <person name="Drula E."/>
            <person name="Henrissat B."/>
            <person name="Kohler A."/>
            <person name="Grigoriev I.V."/>
            <person name="Martin F.M."/>
            <person name="Hacquard S."/>
        </authorList>
    </citation>
    <scope>NUCLEOTIDE SEQUENCE</scope>
    <source>
        <strain evidence="2">MPI-CAGE-AT-0021</strain>
    </source>
</reference>
<accession>A0A9P9J1U3</accession>
<proteinExistence type="predicted"/>
<gene>
    <name evidence="2" type="ORF">B0J13DRAFT_525222</name>
</gene>
<dbReference type="AlphaFoldDB" id="A0A9P9J1U3"/>
<feature type="region of interest" description="Disordered" evidence="1">
    <location>
        <begin position="26"/>
        <end position="46"/>
    </location>
</feature>
<evidence type="ECO:0000313" key="3">
    <source>
        <dbReference type="Proteomes" id="UP000717696"/>
    </source>
</evidence>
<dbReference type="EMBL" id="JAGMUU010000009">
    <property type="protein sequence ID" value="KAH7145697.1"/>
    <property type="molecule type" value="Genomic_DNA"/>
</dbReference>
<organism evidence="2 3">
    <name type="scientific">Dactylonectria estremocensis</name>
    <dbReference type="NCBI Taxonomy" id="1079267"/>
    <lineage>
        <taxon>Eukaryota</taxon>
        <taxon>Fungi</taxon>
        <taxon>Dikarya</taxon>
        <taxon>Ascomycota</taxon>
        <taxon>Pezizomycotina</taxon>
        <taxon>Sordariomycetes</taxon>
        <taxon>Hypocreomycetidae</taxon>
        <taxon>Hypocreales</taxon>
        <taxon>Nectriaceae</taxon>
        <taxon>Dactylonectria</taxon>
    </lineage>
</organism>
<comment type="caution">
    <text evidence="2">The sequence shown here is derived from an EMBL/GenBank/DDBJ whole genome shotgun (WGS) entry which is preliminary data.</text>
</comment>
<evidence type="ECO:0000313" key="2">
    <source>
        <dbReference type="EMBL" id="KAH7145697.1"/>
    </source>
</evidence>
<name>A0A9P9J1U3_9HYPO</name>
<keyword evidence="3" id="KW-1185">Reference proteome</keyword>
<evidence type="ECO:0000256" key="1">
    <source>
        <dbReference type="SAM" id="MobiDB-lite"/>
    </source>
</evidence>